<dbReference type="KEGG" id="nhe:NECHADRAFT_79444"/>
<accession>C7YNW1</accession>
<dbReference type="InParanoid" id="C7YNW1"/>
<gene>
    <name evidence="1" type="ORF">NECHADRAFT_79444</name>
</gene>
<dbReference type="GeneID" id="9672977"/>
<sequence length="115" mass="13229">MLTDFSSSVRCFCPEFGQNQVMQQLWWRAEWRSPYPRKPMHASGMTKVTLLRTANMEERPYFQASGWFGTRDMSQTKTRHTRRNRAGGISNGHSGNTLLFCSAMDRKHGLVSLAI</sequence>
<protein>
    <submittedName>
        <fullName evidence="1">Uncharacterized protein</fullName>
    </submittedName>
</protein>
<dbReference type="VEuPathDB" id="FungiDB:NECHADRAFT_79444"/>
<name>C7YNW1_FUSV7</name>
<dbReference type="HOGENOM" id="CLU_2109669_0_0_1"/>
<reference evidence="1 2" key="1">
    <citation type="journal article" date="2009" name="PLoS Genet.">
        <title>The genome of Nectria haematococca: contribution of supernumerary chromosomes to gene expansion.</title>
        <authorList>
            <person name="Coleman J.J."/>
            <person name="Rounsley S.D."/>
            <person name="Rodriguez-Carres M."/>
            <person name="Kuo A."/>
            <person name="Wasmann C.C."/>
            <person name="Grimwood J."/>
            <person name="Schmutz J."/>
            <person name="Taga M."/>
            <person name="White G.J."/>
            <person name="Zhou S."/>
            <person name="Schwartz D.C."/>
            <person name="Freitag M."/>
            <person name="Ma L.J."/>
            <person name="Danchin E.G."/>
            <person name="Henrissat B."/>
            <person name="Coutinho P.M."/>
            <person name="Nelson D.R."/>
            <person name="Straney D."/>
            <person name="Napoli C.A."/>
            <person name="Barker B.M."/>
            <person name="Gribskov M."/>
            <person name="Rep M."/>
            <person name="Kroken S."/>
            <person name="Molnar I."/>
            <person name="Rensing C."/>
            <person name="Kennell J.C."/>
            <person name="Zamora J."/>
            <person name="Farman M.L."/>
            <person name="Selker E.U."/>
            <person name="Salamov A."/>
            <person name="Shapiro H."/>
            <person name="Pangilinan J."/>
            <person name="Lindquist E."/>
            <person name="Lamers C."/>
            <person name="Grigoriev I.V."/>
            <person name="Geiser D.M."/>
            <person name="Covert S.F."/>
            <person name="Temporini E."/>
            <person name="Vanetten H.D."/>
        </authorList>
    </citation>
    <scope>NUCLEOTIDE SEQUENCE [LARGE SCALE GENOMIC DNA]</scope>
    <source>
        <strain evidence="2">ATCC MYA-4622 / CBS 123669 / FGSC 9596 / NRRL 45880 / 77-13-4</strain>
    </source>
</reference>
<evidence type="ECO:0000313" key="2">
    <source>
        <dbReference type="Proteomes" id="UP000005206"/>
    </source>
</evidence>
<dbReference type="RefSeq" id="XP_003052358.1">
    <property type="nucleotide sequence ID" value="XM_003052312.1"/>
</dbReference>
<keyword evidence="2" id="KW-1185">Reference proteome</keyword>
<proteinExistence type="predicted"/>
<evidence type="ECO:0000313" key="1">
    <source>
        <dbReference type="EMBL" id="EEU46645.1"/>
    </source>
</evidence>
<dbReference type="Proteomes" id="UP000005206">
    <property type="component" value="Chromosome 4"/>
</dbReference>
<organism evidence="1 2">
    <name type="scientific">Fusarium vanettenii (strain ATCC MYA-4622 / CBS 123669 / FGSC 9596 / NRRL 45880 / 77-13-4)</name>
    <name type="common">Fusarium solani subsp. pisi</name>
    <dbReference type="NCBI Taxonomy" id="660122"/>
    <lineage>
        <taxon>Eukaryota</taxon>
        <taxon>Fungi</taxon>
        <taxon>Dikarya</taxon>
        <taxon>Ascomycota</taxon>
        <taxon>Pezizomycotina</taxon>
        <taxon>Sordariomycetes</taxon>
        <taxon>Hypocreomycetidae</taxon>
        <taxon>Hypocreales</taxon>
        <taxon>Nectriaceae</taxon>
        <taxon>Fusarium</taxon>
        <taxon>Fusarium solani species complex</taxon>
        <taxon>Fusarium vanettenii</taxon>
    </lineage>
</organism>
<dbReference type="AlphaFoldDB" id="C7YNW1"/>
<dbReference type="EMBL" id="GG698898">
    <property type="protein sequence ID" value="EEU46645.1"/>
    <property type="molecule type" value="Genomic_DNA"/>
</dbReference>